<dbReference type="AlphaFoldDB" id="A0A1X6YGA6"/>
<reference evidence="3" key="1">
    <citation type="submission" date="2017-03" db="EMBL/GenBank/DDBJ databases">
        <authorList>
            <person name="Rodrigo-Torres L."/>
            <person name="Arahal R.D."/>
            <person name="Lucena T."/>
        </authorList>
    </citation>
    <scope>NUCLEOTIDE SEQUENCE [LARGE SCALE GENOMIC DNA]</scope>
    <source>
        <strain evidence="3">CECT 8411</strain>
    </source>
</reference>
<evidence type="ECO:0000313" key="3">
    <source>
        <dbReference type="Proteomes" id="UP000193778"/>
    </source>
</evidence>
<organism evidence="2 3">
    <name type="scientific">Ruegeria meonggei</name>
    <dbReference type="NCBI Taxonomy" id="1446476"/>
    <lineage>
        <taxon>Bacteria</taxon>
        <taxon>Pseudomonadati</taxon>
        <taxon>Pseudomonadota</taxon>
        <taxon>Alphaproteobacteria</taxon>
        <taxon>Rhodobacterales</taxon>
        <taxon>Roseobacteraceae</taxon>
        <taxon>Ruegeria</taxon>
    </lineage>
</organism>
<evidence type="ECO:0000256" key="1">
    <source>
        <dbReference type="SAM" id="SignalP"/>
    </source>
</evidence>
<keyword evidence="3" id="KW-1185">Reference proteome</keyword>
<gene>
    <name evidence="2" type="ORF">RUM8411_00721</name>
</gene>
<sequence length="67" mass="6486">MRNSRLFLALATCAGLAACGDSTGEQALLGGGAGAVGAAVVSADPLFGAVLGAAGNVLYCKTQNNCR</sequence>
<dbReference type="PROSITE" id="PS51257">
    <property type="entry name" value="PROKAR_LIPOPROTEIN"/>
    <property type="match status" value="1"/>
</dbReference>
<evidence type="ECO:0008006" key="4">
    <source>
        <dbReference type="Google" id="ProtNLM"/>
    </source>
</evidence>
<dbReference type="RefSeq" id="WP_085821265.1">
    <property type="nucleotide sequence ID" value="NZ_FWFP01000002.1"/>
</dbReference>
<keyword evidence="1" id="KW-0732">Signal</keyword>
<name>A0A1X6YGA6_9RHOB</name>
<feature type="signal peptide" evidence="1">
    <location>
        <begin position="1"/>
        <end position="17"/>
    </location>
</feature>
<dbReference type="Proteomes" id="UP000193778">
    <property type="component" value="Unassembled WGS sequence"/>
</dbReference>
<evidence type="ECO:0000313" key="2">
    <source>
        <dbReference type="EMBL" id="SLN20440.1"/>
    </source>
</evidence>
<accession>A0A1X6YGA6</accession>
<dbReference type="EMBL" id="FWFP01000002">
    <property type="protein sequence ID" value="SLN20440.1"/>
    <property type="molecule type" value="Genomic_DNA"/>
</dbReference>
<protein>
    <recommendedName>
        <fullName evidence="4">Lipoprotein</fullName>
    </recommendedName>
</protein>
<proteinExistence type="predicted"/>
<feature type="chain" id="PRO_5011965041" description="Lipoprotein" evidence="1">
    <location>
        <begin position="18"/>
        <end position="67"/>
    </location>
</feature>